<comment type="similarity">
    <text evidence="1">Belongs to the HAD-like hydrolase superfamily. CbbY/CbbZ/Gph/YieH family.</text>
</comment>
<feature type="binding site" evidence="3">
    <location>
        <position position="145"/>
    </location>
    <ligand>
        <name>substrate</name>
    </ligand>
</feature>
<dbReference type="NCBIfam" id="TIGR02009">
    <property type="entry name" value="PGMB-YQAB-SF"/>
    <property type="match status" value="1"/>
</dbReference>
<dbReference type="Gene3D" id="3.40.50.1000">
    <property type="entry name" value="HAD superfamily/HAD-like"/>
    <property type="match status" value="1"/>
</dbReference>
<feature type="binding site" evidence="3">
    <location>
        <position position="52"/>
    </location>
    <ligand>
        <name>substrate</name>
    </ligand>
</feature>
<feature type="binding site" evidence="3">
    <location>
        <begin position="8"/>
        <end position="10"/>
    </location>
    <ligand>
        <name>substrate</name>
    </ligand>
</feature>
<protein>
    <submittedName>
        <fullName evidence="6">Beta-phosphoglucomutase</fullName>
        <ecNumber evidence="6">5.4.2.6</ecNumber>
    </submittedName>
</protein>
<feature type="active site" description="Nucleophile" evidence="2">
    <location>
        <position position="8"/>
    </location>
</feature>
<dbReference type="InterPro" id="IPR036412">
    <property type="entry name" value="HAD-like_sf"/>
</dbReference>
<feature type="binding site" evidence="3">
    <location>
        <position position="76"/>
    </location>
    <ligand>
        <name>substrate</name>
    </ligand>
</feature>
<gene>
    <name evidence="6" type="primary">pgmB</name>
    <name evidence="6" type="ORF">FGL77_00570</name>
</gene>
<feature type="binding site" evidence="4">
    <location>
        <position position="170"/>
    </location>
    <ligand>
        <name>Mg(2+)</name>
        <dbReference type="ChEBI" id="CHEBI:18420"/>
    </ligand>
</feature>
<evidence type="ECO:0000256" key="2">
    <source>
        <dbReference type="PIRSR" id="PIRSR610972-1"/>
    </source>
</evidence>
<feature type="site" description="Important for catalytic activity and assists the phosphoryl transfer reaction to Asp8 by balancing charge and orienting the reacting groups" evidence="5">
    <location>
        <position position="145"/>
    </location>
</feature>
<evidence type="ECO:0000313" key="7">
    <source>
        <dbReference type="Proteomes" id="UP000321772"/>
    </source>
</evidence>
<dbReference type="EC" id="5.4.2.6" evidence="6"/>
<dbReference type="GO" id="GO:0005975">
    <property type="term" value="P:carbohydrate metabolic process"/>
    <property type="evidence" value="ECO:0007669"/>
    <property type="project" value="InterPro"/>
</dbReference>
<reference evidence="6 7" key="1">
    <citation type="submission" date="2019-06" db="EMBL/GenBank/DDBJ databases">
        <title>Genome analyses of bacteria isolated from kimchi.</title>
        <authorList>
            <person name="Lee S."/>
            <person name="Ahn S."/>
            <person name="Roh S."/>
        </authorList>
    </citation>
    <scope>NUCLEOTIDE SEQUENCE [LARGE SCALE GENOMIC DNA]</scope>
    <source>
        <strain evidence="6 7">CBA3616</strain>
    </source>
</reference>
<dbReference type="RefSeq" id="WP_146987689.1">
    <property type="nucleotide sequence ID" value="NZ_CP042392.1"/>
</dbReference>
<dbReference type="Proteomes" id="UP000321772">
    <property type="component" value="Chromosome"/>
</dbReference>
<dbReference type="SFLD" id="SFLDG01129">
    <property type="entry name" value="C1.5:_HAD__Beta-PGM__Phosphata"/>
    <property type="match status" value="1"/>
</dbReference>
<sequence>MFKGALFDLDGVIANTADLHFKAWQKLARNYFKAELPIELEEKTKGISRSDSLQVILDSLKITLTPTDFSHLANEKNEIYKAYLDELTVADILPGIDNFIAELKTQHIRLALASASQNGPIILQKLGLATAFDTIVDPKQVAHGKPAPDIFIAAAQSLNLQPVQCIGLEDSIAGITAINASSAISIAIGDAAKLKAAHKVVADTTQLNLATVTAVFKH</sequence>
<feature type="binding site" evidence="3">
    <location>
        <begin position="114"/>
        <end position="118"/>
    </location>
    <ligand>
        <name>substrate</name>
    </ligand>
</feature>
<dbReference type="NCBIfam" id="TIGR01990">
    <property type="entry name" value="bPGM"/>
    <property type="match status" value="1"/>
</dbReference>
<keyword evidence="4" id="KW-0479">Metal-binding</keyword>
<organism evidence="6 7">
    <name type="scientific">Loigolactobacillus coryniformis</name>
    <dbReference type="NCBI Taxonomy" id="1610"/>
    <lineage>
        <taxon>Bacteria</taxon>
        <taxon>Bacillati</taxon>
        <taxon>Bacillota</taxon>
        <taxon>Bacilli</taxon>
        <taxon>Lactobacillales</taxon>
        <taxon>Lactobacillaceae</taxon>
        <taxon>Loigolactobacillus</taxon>
    </lineage>
</organism>
<feature type="active site" description="Proton donor/acceptor" evidence="2">
    <location>
        <position position="10"/>
    </location>
</feature>
<evidence type="ECO:0000256" key="1">
    <source>
        <dbReference type="ARBA" id="ARBA00006171"/>
    </source>
</evidence>
<dbReference type="InterPro" id="IPR010972">
    <property type="entry name" value="Beta-PGM"/>
</dbReference>
<dbReference type="Pfam" id="PF00702">
    <property type="entry name" value="Hydrolase"/>
    <property type="match status" value="1"/>
</dbReference>
<dbReference type="GO" id="GO:0008801">
    <property type="term" value="F:beta-phosphoglucomutase activity"/>
    <property type="evidence" value="ECO:0007669"/>
    <property type="project" value="UniProtKB-EC"/>
</dbReference>
<dbReference type="CDD" id="cd02598">
    <property type="entry name" value="HAD_BPGM"/>
    <property type="match status" value="1"/>
</dbReference>
<dbReference type="EMBL" id="CP042392">
    <property type="protein sequence ID" value="QEA51969.1"/>
    <property type="molecule type" value="Genomic_DNA"/>
</dbReference>
<dbReference type="InterPro" id="IPR006439">
    <property type="entry name" value="HAD-SF_hydro_IA"/>
</dbReference>
<dbReference type="SUPFAM" id="SSF56784">
    <property type="entry name" value="HAD-like"/>
    <property type="match status" value="1"/>
</dbReference>
<dbReference type="InterPro" id="IPR023198">
    <property type="entry name" value="PGP-like_dom2"/>
</dbReference>
<name>A0A5B8THR4_9LACO</name>
<feature type="binding site" evidence="4">
    <location>
        <position position="10"/>
    </location>
    <ligand>
        <name>Mg(2+)</name>
        <dbReference type="ChEBI" id="CHEBI:18420"/>
    </ligand>
</feature>
<keyword evidence="4" id="KW-0460">Magnesium</keyword>
<dbReference type="PANTHER" id="PTHR18901">
    <property type="entry name" value="2-DEOXYGLUCOSE-6-PHOSPHATE PHOSPHATASE 2"/>
    <property type="match status" value="1"/>
</dbReference>
<proteinExistence type="inferred from homology"/>
<dbReference type="GO" id="GO:0000287">
    <property type="term" value="F:magnesium ion binding"/>
    <property type="evidence" value="ECO:0007669"/>
    <property type="project" value="InterPro"/>
</dbReference>
<feature type="binding site" evidence="3">
    <location>
        <position position="24"/>
    </location>
    <ligand>
        <name>substrate</name>
    </ligand>
</feature>
<comment type="cofactor">
    <cofactor evidence="4">
        <name>Mg(2+)</name>
        <dbReference type="ChEBI" id="CHEBI:18420"/>
    </cofactor>
    <text evidence="4">Binds 2 magnesium ions per subunit.</text>
</comment>
<dbReference type="NCBIfam" id="TIGR01509">
    <property type="entry name" value="HAD-SF-IA-v3"/>
    <property type="match status" value="1"/>
</dbReference>
<evidence type="ECO:0000256" key="4">
    <source>
        <dbReference type="PIRSR" id="PIRSR610972-3"/>
    </source>
</evidence>
<dbReference type="SFLD" id="SFLDS00003">
    <property type="entry name" value="Haloacid_Dehalogenase"/>
    <property type="match status" value="1"/>
</dbReference>
<dbReference type="InterPro" id="IPR010976">
    <property type="entry name" value="B-phosphoglucomutase_hydrolase"/>
</dbReference>
<dbReference type="Gene3D" id="1.10.150.240">
    <property type="entry name" value="Putative phosphatase, domain 2"/>
    <property type="match status" value="1"/>
</dbReference>
<feature type="binding site" evidence="4">
    <location>
        <position position="8"/>
    </location>
    <ligand>
        <name>Mg(2+)</name>
        <dbReference type="ChEBI" id="CHEBI:18420"/>
    </ligand>
</feature>
<feature type="site" description="Important for catalytic activity and assists the phosphoryl transfer reaction to Asp8 by balancing charge and orienting the reacting groups" evidence="5">
    <location>
        <position position="114"/>
    </location>
</feature>
<evidence type="ECO:0000313" key="6">
    <source>
        <dbReference type="EMBL" id="QEA51969.1"/>
    </source>
</evidence>
<dbReference type="PANTHER" id="PTHR18901:SF38">
    <property type="entry name" value="PSEUDOURIDINE-5'-PHOSPHATASE"/>
    <property type="match status" value="1"/>
</dbReference>
<dbReference type="InterPro" id="IPR023214">
    <property type="entry name" value="HAD_sf"/>
</dbReference>
<feature type="binding site" evidence="4">
    <location>
        <position position="169"/>
    </location>
    <ligand>
        <name>Mg(2+)</name>
        <dbReference type="ChEBI" id="CHEBI:18420"/>
    </ligand>
</feature>
<evidence type="ECO:0000256" key="3">
    <source>
        <dbReference type="PIRSR" id="PIRSR610972-2"/>
    </source>
</evidence>
<accession>A0A5B8THR4</accession>
<evidence type="ECO:0000256" key="5">
    <source>
        <dbReference type="PIRSR" id="PIRSR610972-4"/>
    </source>
</evidence>
<keyword evidence="6" id="KW-0413">Isomerase</keyword>
<dbReference type="AlphaFoldDB" id="A0A5B8THR4"/>